<reference evidence="1 2" key="1">
    <citation type="submission" date="2024-06" db="EMBL/GenBank/DDBJ databases">
        <title>The Natural Products Discovery Center: Release of the First 8490 Sequenced Strains for Exploring Actinobacteria Biosynthetic Diversity.</title>
        <authorList>
            <person name="Kalkreuter E."/>
            <person name="Kautsar S.A."/>
            <person name="Yang D."/>
            <person name="Bader C.D."/>
            <person name="Teijaro C.N."/>
            <person name="Fluegel L."/>
            <person name="Davis C.M."/>
            <person name="Simpson J.R."/>
            <person name="Lauterbach L."/>
            <person name="Steele A.D."/>
            <person name="Gui C."/>
            <person name="Meng S."/>
            <person name="Li G."/>
            <person name="Viehrig K."/>
            <person name="Ye F."/>
            <person name="Su P."/>
            <person name="Kiefer A.F."/>
            <person name="Nichols A."/>
            <person name="Cepeda A.J."/>
            <person name="Yan W."/>
            <person name="Fan B."/>
            <person name="Jiang Y."/>
            <person name="Adhikari A."/>
            <person name="Zheng C.-J."/>
            <person name="Schuster L."/>
            <person name="Cowan T.M."/>
            <person name="Smanski M.J."/>
            <person name="Chevrette M.G."/>
            <person name="De Carvalho L.P.S."/>
            <person name="Shen B."/>
        </authorList>
    </citation>
    <scope>NUCLEOTIDE SEQUENCE [LARGE SCALE GENOMIC DNA]</scope>
    <source>
        <strain evidence="1 2">NPDC046838</strain>
    </source>
</reference>
<gene>
    <name evidence="1" type="ORF">ABZ921_33510</name>
</gene>
<protein>
    <recommendedName>
        <fullName evidence="3">XRE family transcriptional regulator</fullName>
    </recommendedName>
</protein>
<evidence type="ECO:0000313" key="2">
    <source>
        <dbReference type="Proteomes" id="UP001551176"/>
    </source>
</evidence>
<comment type="caution">
    <text evidence="1">The sequence shown here is derived from an EMBL/GenBank/DDBJ whole genome shotgun (WGS) entry which is preliminary data.</text>
</comment>
<evidence type="ECO:0008006" key="3">
    <source>
        <dbReference type="Google" id="ProtNLM"/>
    </source>
</evidence>
<proteinExistence type="predicted"/>
<name>A0ABV3BZ20_9ACTN</name>
<dbReference type="Proteomes" id="UP001551176">
    <property type="component" value="Unassembled WGS sequence"/>
</dbReference>
<organism evidence="1 2">
    <name type="scientific">Streptomyces atriruber</name>
    <dbReference type="NCBI Taxonomy" id="545121"/>
    <lineage>
        <taxon>Bacteria</taxon>
        <taxon>Bacillati</taxon>
        <taxon>Actinomycetota</taxon>
        <taxon>Actinomycetes</taxon>
        <taxon>Kitasatosporales</taxon>
        <taxon>Streptomycetaceae</taxon>
        <taxon>Streptomyces</taxon>
    </lineage>
</organism>
<dbReference type="RefSeq" id="WP_359356157.1">
    <property type="nucleotide sequence ID" value="NZ_JBEYXV010000021.1"/>
</dbReference>
<dbReference type="EMBL" id="JBEYXV010000021">
    <property type="protein sequence ID" value="MEU6825557.1"/>
    <property type="molecule type" value="Genomic_DNA"/>
</dbReference>
<accession>A0ABV3BZ20</accession>
<keyword evidence="2" id="KW-1185">Reference proteome</keyword>
<evidence type="ECO:0000313" key="1">
    <source>
        <dbReference type="EMBL" id="MEU6825557.1"/>
    </source>
</evidence>
<sequence length="84" mass="9381">MSVHDRHVGAATLKRLRLSRGWSLTTMSRTIVDTAARLGQPLDANVTSVQRSVARWESTNAPILPAERYQLLLAHLYARDRAGQ</sequence>